<dbReference type="OrthoDB" id="9804951at2"/>
<dbReference type="STRING" id="1137284.GCA_001418205_00473"/>
<dbReference type="CDD" id="cd01948">
    <property type="entry name" value="EAL"/>
    <property type="match status" value="1"/>
</dbReference>
<dbReference type="RefSeq" id="WP_055461582.1">
    <property type="nucleotide sequence ID" value="NZ_CYHG01000001.1"/>
</dbReference>
<keyword evidence="5" id="KW-1185">Reference proteome</keyword>
<dbReference type="Proteomes" id="UP000182769">
    <property type="component" value="Unassembled WGS sequence"/>
</dbReference>
<dbReference type="GO" id="GO:0071111">
    <property type="term" value="F:cyclic-guanylate-specific phosphodiesterase activity"/>
    <property type="evidence" value="ECO:0007669"/>
    <property type="project" value="InterPro"/>
</dbReference>
<dbReference type="InterPro" id="IPR050706">
    <property type="entry name" value="Cyclic-di-GMP_PDE-like"/>
</dbReference>
<feature type="transmembrane region" description="Helical" evidence="1">
    <location>
        <begin position="157"/>
        <end position="183"/>
    </location>
</feature>
<sequence length="683" mass="77816">MKLGQRIAYRQAKIILLTSFFIGGLSALSQFYFDLNHVRDSLKESIERSIELYRPSLEEAIYNLDSEHIQSIAKSLVSDSLFSAAQIDDDFGDKVAEAKEITRANKESFLIQYSFKILGLPDQIERFIKIPSSQDRNARLIVELDKRFVSTGLTNRAITLALSGLISTLLLSLILFVVFYFALSKPIQQISHWVSGLDKETDKDEASSPYCKTDELGELVQSVEQIWQKKDQASRQVEMLAYFDPLTELANRRKFIERLDASIVQPRGCFGAVLYLDIDRFKTINDSLGHQVGDQLLMTLAQRLKEGLPEQATIARFGGDEFVVMLPELNQDEGKAEQRAMDIAASITEMISVPVQIGRNLIHCSTSIGLTTFPQIKDSSSHVLRRADTALYRVKAEGRNGFRFFDVSMQRQAQSRWQLEEGLHKAIERQQLEIWLQPQVTNMGIISGAEVLLRWRHPERGMVSPVEFISVAEESGQISVIEEWVLEESLRLLCQWQSSGLPDTFRHLSINISPAHFMQADFIQRILPILQRYNVDDINIEFEITENLLINNFKHAIDTMLLLKEQGISFSIDDFGTGYSSLRYLNQLPINVLKIDRSFVNDIENVDDETPIVDVILLMAKKLGLEVIAEGVETSIQKQLLDHRGCRLYQGYFYSKPLHHRTFYSLLQEGGGKLLSPQDHFDN</sequence>
<dbReference type="Gene3D" id="3.20.20.450">
    <property type="entry name" value="EAL domain"/>
    <property type="match status" value="1"/>
</dbReference>
<evidence type="ECO:0000259" key="2">
    <source>
        <dbReference type="PROSITE" id="PS50883"/>
    </source>
</evidence>
<proteinExistence type="predicted"/>
<dbReference type="SMART" id="SM00052">
    <property type="entry name" value="EAL"/>
    <property type="match status" value="1"/>
</dbReference>
<dbReference type="NCBIfam" id="TIGR00254">
    <property type="entry name" value="GGDEF"/>
    <property type="match status" value="1"/>
</dbReference>
<gene>
    <name evidence="4" type="ORF">Ga0061065_101471</name>
</gene>
<dbReference type="CDD" id="cd01949">
    <property type="entry name" value="GGDEF"/>
    <property type="match status" value="1"/>
</dbReference>
<organism evidence="4 5">
    <name type="scientific">Marinomonas fungiae</name>
    <dbReference type="NCBI Taxonomy" id="1137284"/>
    <lineage>
        <taxon>Bacteria</taxon>
        <taxon>Pseudomonadati</taxon>
        <taxon>Pseudomonadota</taxon>
        <taxon>Gammaproteobacteria</taxon>
        <taxon>Oceanospirillales</taxon>
        <taxon>Oceanospirillaceae</taxon>
        <taxon>Marinomonas</taxon>
    </lineage>
</organism>
<dbReference type="SUPFAM" id="SSF141868">
    <property type="entry name" value="EAL domain-like"/>
    <property type="match status" value="1"/>
</dbReference>
<dbReference type="Gene3D" id="3.30.70.270">
    <property type="match status" value="1"/>
</dbReference>
<dbReference type="InterPro" id="IPR035919">
    <property type="entry name" value="EAL_sf"/>
</dbReference>
<evidence type="ECO:0000313" key="4">
    <source>
        <dbReference type="EMBL" id="CUB02631.1"/>
    </source>
</evidence>
<dbReference type="PANTHER" id="PTHR33121:SF70">
    <property type="entry name" value="SIGNALING PROTEIN YKOW"/>
    <property type="match status" value="1"/>
</dbReference>
<dbReference type="Pfam" id="PF00563">
    <property type="entry name" value="EAL"/>
    <property type="match status" value="1"/>
</dbReference>
<evidence type="ECO:0000259" key="3">
    <source>
        <dbReference type="PROSITE" id="PS50887"/>
    </source>
</evidence>
<keyword evidence="1" id="KW-0472">Membrane</keyword>
<evidence type="ECO:0000256" key="1">
    <source>
        <dbReference type="SAM" id="Phobius"/>
    </source>
</evidence>
<dbReference type="InterPro" id="IPR043128">
    <property type="entry name" value="Rev_trsase/Diguanyl_cyclase"/>
</dbReference>
<dbReference type="SMART" id="SM00267">
    <property type="entry name" value="GGDEF"/>
    <property type="match status" value="1"/>
</dbReference>
<dbReference type="PROSITE" id="PS50883">
    <property type="entry name" value="EAL"/>
    <property type="match status" value="1"/>
</dbReference>
<feature type="domain" description="EAL" evidence="2">
    <location>
        <begin position="416"/>
        <end position="671"/>
    </location>
</feature>
<name>A0A0K6IHU2_9GAMM</name>
<dbReference type="SUPFAM" id="SSF55073">
    <property type="entry name" value="Nucleotide cyclase"/>
    <property type="match status" value="1"/>
</dbReference>
<dbReference type="InterPro" id="IPR029787">
    <property type="entry name" value="Nucleotide_cyclase"/>
</dbReference>
<dbReference type="InterPro" id="IPR000160">
    <property type="entry name" value="GGDEF_dom"/>
</dbReference>
<dbReference type="PANTHER" id="PTHR33121">
    <property type="entry name" value="CYCLIC DI-GMP PHOSPHODIESTERASE PDEF"/>
    <property type="match status" value="1"/>
</dbReference>
<accession>A0A0K6IHU2</accession>
<dbReference type="PROSITE" id="PS50887">
    <property type="entry name" value="GGDEF"/>
    <property type="match status" value="1"/>
</dbReference>
<dbReference type="EMBL" id="CYHG01000001">
    <property type="protein sequence ID" value="CUB02631.1"/>
    <property type="molecule type" value="Genomic_DNA"/>
</dbReference>
<dbReference type="InterPro" id="IPR001633">
    <property type="entry name" value="EAL_dom"/>
</dbReference>
<feature type="domain" description="GGDEF" evidence="3">
    <location>
        <begin position="269"/>
        <end position="407"/>
    </location>
</feature>
<dbReference type="Pfam" id="PF00990">
    <property type="entry name" value="GGDEF"/>
    <property type="match status" value="1"/>
</dbReference>
<keyword evidence="1" id="KW-0812">Transmembrane</keyword>
<reference evidence="5" key="1">
    <citation type="submission" date="2015-08" db="EMBL/GenBank/DDBJ databases">
        <authorList>
            <person name="Varghese N."/>
        </authorList>
    </citation>
    <scope>NUCLEOTIDE SEQUENCE [LARGE SCALE GENOMIC DNA]</scope>
    <source>
        <strain evidence="5">JCM 18476</strain>
    </source>
</reference>
<dbReference type="AlphaFoldDB" id="A0A0K6IHU2"/>
<evidence type="ECO:0000313" key="5">
    <source>
        <dbReference type="Proteomes" id="UP000182769"/>
    </source>
</evidence>
<keyword evidence="1" id="KW-1133">Transmembrane helix</keyword>
<protein>
    <submittedName>
        <fullName evidence="4">Diguanylate cyclase (GGDEF) domain</fullName>
    </submittedName>
</protein>